<keyword evidence="10" id="KW-0175">Coiled coil</keyword>
<dbReference type="EC" id="3.5.1.98" evidence="3"/>
<evidence type="ECO:0000256" key="5">
    <source>
        <dbReference type="ARBA" id="ARBA00022801"/>
    </source>
</evidence>
<keyword evidence="7" id="KW-0805">Transcription regulation</keyword>
<evidence type="ECO:0000256" key="2">
    <source>
        <dbReference type="ARBA" id="ARBA00007738"/>
    </source>
</evidence>
<evidence type="ECO:0000256" key="3">
    <source>
        <dbReference type="ARBA" id="ARBA00012111"/>
    </source>
</evidence>
<evidence type="ECO:0000256" key="7">
    <source>
        <dbReference type="ARBA" id="ARBA00023015"/>
    </source>
</evidence>
<dbReference type="Gene3D" id="6.10.250.1550">
    <property type="match status" value="1"/>
</dbReference>
<dbReference type="EMBL" id="JAHRIN010008435">
    <property type="protein sequence ID" value="MEQ2193354.1"/>
    <property type="molecule type" value="Genomic_DNA"/>
</dbReference>
<keyword evidence="5" id="KW-0378">Hydrolase</keyword>
<evidence type="ECO:0000313" key="14">
    <source>
        <dbReference type="Proteomes" id="UP001434883"/>
    </source>
</evidence>
<dbReference type="PANTHER" id="PTHR45364">
    <property type="entry name" value="HISTONE DEACETYLASE 9-RELATED"/>
    <property type="match status" value="1"/>
</dbReference>
<evidence type="ECO:0000256" key="6">
    <source>
        <dbReference type="ARBA" id="ARBA00022853"/>
    </source>
</evidence>
<sequence length="299" mass="33652">MLRTIFEAECSLSPTEGILGKEQSLEVLKTSALNHIPTVDINSALPLRLPPAAIPMDLRVDHHHQQQQVSSLSPPGQHSPGSLGGTGGGVVAASVREQQLQQELMALKQKQQIQRQILIAEFQRQHEQLSRQHEAQLQEHIKQQQELLALKHQQELLEHQRKMENHRLEQELEKQQREQKLLLLKNKERGQESAVASTEVKMRLQEFVLNKKKALAQRSLNQGGLPNDAPYWYRKTQHSSLDQSSPPQTGVSTYNHPVLGVYNPRDDFPLRKTGAFLPNSDLLVLAGGSAACMLTQISF</sequence>
<feature type="region of interest" description="Disordered" evidence="11">
    <location>
        <begin position="61"/>
        <end position="89"/>
    </location>
</feature>
<evidence type="ECO:0000256" key="9">
    <source>
        <dbReference type="ARBA" id="ARBA00023242"/>
    </source>
</evidence>
<feature type="coiled-coil region" evidence="10">
    <location>
        <begin position="90"/>
        <end position="185"/>
    </location>
</feature>
<comment type="subcellular location">
    <subcellularLocation>
        <location evidence="1">Nucleus</location>
    </subcellularLocation>
</comment>
<proteinExistence type="inferred from homology"/>
<keyword evidence="14" id="KW-1185">Reference proteome</keyword>
<evidence type="ECO:0000256" key="4">
    <source>
        <dbReference type="ARBA" id="ARBA00022491"/>
    </source>
</evidence>
<accession>A0ABV0QC07</accession>
<feature type="compositionally biased region" description="Polar residues" evidence="11">
    <location>
        <begin position="69"/>
        <end position="80"/>
    </location>
</feature>
<protein>
    <recommendedName>
        <fullName evidence="3">histone deacetylase</fullName>
        <ecNumber evidence="3">3.5.1.98</ecNumber>
    </recommendedName>
</protein>
<dbReference type="CDD" id="cd10162">
    <property type="entry name" value="ClassIIa_HDAC4_Gln-rich-N"/>
    <property type="match status" value="1"/>
</dbReference>
<gene>
    <name evidence="13" type="primary">HDAC4_2</name>
    <name evidence="13" type="ORF">XENOCAPTIV_015204</name>
</gene>
<name>A0ABV0QC07_9TELE</name>
<dbReference type="InterPro" id="IPR024643">
    <property type="entry name" value="Hist_deacetylase_Gln_rich_N"/>
</dbReference>
<evidence type="ECO:0000259" key="12">
    <source>
        <dbReference type="Pfam" id="PF12203"/>
    </source>
</evidence>
<evidence type="ECO:0000256" key="10">
    <source>
        <dbReference type="SAM" id="Coils"/>
    </source>
</evidence>
<evidence type="ECO:0000256" key="8">
    <source>
        <dbReference type="ARBA" id="ARBA00023163"/>
    </source>
</evidence>
<comment type="caution">
    <text evidence="13">The sequence shown here is derived from an EMBL/GenBank/DDBJ whole genome shotgun (WGS) entry which is preliminary data.</text>
</comment>
<evidence type="ECO:0000256" key="11">
    <source>
        <dbReference type="SAM" id="MobiDB-lite"/>
    </source>
</evidence>
<dbReference type="Proteomes" id="UP001434883">
    <property type="component" value="Unassembled WGS sequence"/>
</dbReference>
<evidence type="ECO:0000256" key="1">
    <source>
        <dbReference type="ARBA" id="ARBA00004123"/>
    </source>
</evidence>
<feature type="domain" description="Histone deacetylase glutamine rich N-terminal" evidence="12">
    <location>
        <begin position="93"/>
        <end position="181"/>
    </location>
</feature>
<organism evidence="13 14">
    <name type="scientific">Xenoophorus captivus</name>
    <dbReference type="NCBI Taxonomy" id="1517983"/>
    <lineage>
        <taxon>Eukaryota</taxon>
        <taxon>Metazoa</taxon>
        <taxon>Chordata</taxon>
        <taxon>Craniata</taxon>
        <taxon>Vertebrata</taxon>
        <taxon>Euteleostomi</taxon>
        <taxon>Actinopterygii</taxon>
        <taxon>Neopterygii</taxon>
        <taxon>Teleostei</taxon>
        <taxon>Neoteleostei</taxon>
        <taxon>Acanthomorphata</taxon>
        <taxon>Ovalentaria</taxon>
        <taxon>Atherinomorphae</taxon>
        <taxon>Cyprinodontiformes</taxon>
        <taxon>Goodeidae</taxon>
        <taxon>Xenoophorus</taxon>
    </lineage>
</organism>
<keyword evidence="8" id="KW-0804">Transcription</keyword>
<keyword evidence="9" id="KW-0539">Nucleus</keyword>
<keyword evidence="4" id="KW-0678">Repressor</keyword>
<evidence type="ECO:0000313" key="13">
    <source>
        <dbReference type="EMBL" id="MEQ2193354.1"/>
    </source>
</evidence>
<reference evidence="13 14" key="1">
    <citation type="submission" date="2021-06" db="EMBL/GenBank/DDBJ databases">
        <authorList>
            <person name="Palmer J.M."/>
        </authorList>
    </citation>
    <scope>NUCLEOTIDE SEQUENCE [LARGE SCALE GENOMIC DNA]</scope>
    <source>
        <strain evidence="13 14">XC_2019</strain>
        <tissue evidence="13">Muscle</tissue>
    </source>
</reference>
<dbReference type="Pfam" id="PF12203">
    <property type="entry name" value="HDAC4_Gln"/>
    <property type="match status" value="1"/>
</dbReference>
<keyword evidence="6" id="KW-0156">Chromatin regulator</keyword>
<comment type="similarity">
    <text evidence="2">Belongs to the histone deacetylase family. HD type 2 subfamily.</text>
</comment>
<dbReference type="PANTHER" id="PTHR45364:SF13">
    <property type="entry name" value="HISTONE DEACETYLASE"/>
    <property type="match status" value="1"/>
</dbReference>